<accession>A0A4U5MU39</accession>
<dbReference type="SUPFAM" id="SSF48264">
    <property type="entry name" value="Cytochrome P450"/>
    <property type="match status" value="1"/>
</dbReference>
<dbReference type="InterPro" id="IPR001128">
    <property type="entry name" value="Cyt_P450"/>
</dbReference>
<keyword evidence="10" id="KW-1185">Reference proteome</keyword>
<comment type="cofactor">
    <cofactor evidence="1 7">
        <name>heme</name>
        <dbReference type="ChEBI" id="CHEBI:30413"/>
    </cofactor>
</comment>
<reference evidence="9 10" key="1">
    <citation type="journal article" date="2015" name="Genome Biol.">
        <title>Comparative genomics of Steinernema reveals deeply conserved gene regulatory networks.</title>
        <authorList>
            <person name="Dillman A.R."/>
            <person name="Macchietto M."/>
            <person name="Porter C.F."/>
            <person name="Rogers A."/>
            <person name="Williams B."/>
            <person name="Antoshechkin I."/>
            <person name="Lee M.M."/>
            <person name="Goodwin Z."/>
            <person name="Lu X."/>
            <person name="Lewis E.E."/>
            <person name="Goodrich-Blair H."/>
            <person name="Stock S.P."/>
            <person name="Adams B.J."/>
            <person name="Sternberg P.W."/>
            <person name="Mortazavi A."/>
        </authorList>
    </citation>
    <scope>NUCLEOTIDE SEQUENCE [LARGE SCALE GENOMIC DNA]</scope>
    <source>
        <strain evidence="9 10">ALL</strain>
    </source>
</reference>
<evidence type="ECO:0000256" key="1">
    <source>
        <dbReference type="ARBA" id="ARBA00001971"/>
    </source>
</evidence>
<dbReference type="CDD" id="cd20617">
    <property type="entry name" value="CYP1_2-like"/>
    <property type="match status" value="1"/>
</dbReference>
<evidence type="ECO:0000256" key="2">
    <source>
        <dbReference type="ARBA" id="ARBA00010617"/>
    </source>
</evidence>
<dbReference type="EMBL" id="AZBU02000006">
    <property type="protein sequence ID" value="TKR73228.1"/>
    <property type="molecule type" value="Genomic_DNA"/>
</dbReference>
<dbReference type="PRINTS" id="PR00385">
    <property type="entry name" value="P450"/>
</dbReference>
<dbReference type="FunFam" id="1.10.630.10:FF:000036">
    <property type="entry name" value="CYtochrome P450 family"/>
    <property type="match status" value="1"/>
</dbReference>
<evidence type="ECO:0000256" key="6">
    <source>
        <dbReference type="ARBA" id="ARBA00023033"/>
    </source>
</evidence>
<dbReference type="Pfam" id="PF00067">
    <property type="entry name" value="p450"/>
    <property type="match status" value="1"/>
</dbReference>
<keyword evidence="3 7" id="KW-0479">Metal-binding</keyword>
<keyword evidence="6 8" id="KW-0503">Monooxygenase</keyword>
<name>A0A4U5MU39_STECR</name>
<dbReference type="GO" id="GO:0016712">
    <property type="term" value="F:oxidoreductase activity, acting on paired donors, with incorporation or reduction of molecular oxygen, reduced flavin or flavoprotein as one donor, and incorporation of one atom of oxygen"/>
    <property type="evidence" value="ECO:0007669"/>
    <property type="project" value="TreeGrafter"/>
</dbReference>
<dbReference type="InterPro" id="IPR017972">
    <property type="entry name" value="Cyt_P450_CS"/>
</dbReference>
<comment type="similarity">
    <text evidence="2 8">Belongs to the cytochrome P450 family.</text>
</comment>
<evidence type="ECO:0008006" key="11">
    <source>
        <dbReference type="Google" id="ProtNLM"/>
    </source>
</evidence>
<reference evidence="9 10" key="2">
    <citation type="journal article" date="2019" name="G3 (Bethesda)">
        <title>Hybrid Assembly of the Genome of the Entomopathogenic Nematode Steinernema carpocapsae Identifies the X-Chromosome.</title>
        <authorList>
            <person name="Serra L."/>
            <person name="Macchietto M."/>
            <person name="Macias-Munoz A."/>
            <person name="McGill C.J."/>
            <person name="Rodriguez I.M."/>
            <person name="Rodriguez B."/>
            <person name="Murad R."/>
            <person name="Mortazavi A."/>
        </authorList>
    </citation>
    <scope>NUCLEOTIDE SEQUENCE [LARGE SCALE GENOMIC DNA]</scope>
    <source>
        <strain evidence="9 10">ALL</strain>
    </source>
</reference>
<dbReference type="GO" id="GO:0006805">
    <property type="term" value="P:xenobiotic metabolic process"/>
    <property type="evidence" value="ECO:0007669"/>
    <property type="project" value="TreeGrafter"/>
</dbReference>
<dbReference type="Gene3D" id="1.10.630.10">
    <property type="entry name" value="Cytochrome P450"/>
    <property type="match status" value="1"/>
</dbReference>
<dbReference type="AlphaFoldDB" id="A0A4U5MU39"/>
<dbReference type="GO" id="GO:0020037">
    <property type="term" value="F:heme binding"/>
    <property type="evidence" value="ECO:0007669"/>
    <property type="project" value="InterPro"/>
</dbReference>
<evidence type="ECO:0000313" key="10">
    <source>
        <dbReference type="Proteomes" id="UP000298663"/>
    </source>
</evidence>
<dbReference type="STRING" id="34508.A0A4U5MU39"/>
<dbReference type="Proteomes" id="UP000298663">
    <property type="component" value="Unassembled WGS sequence"/>
</dbReference>
<evidence type="ECO:0000256" key="4">
    <source>
        <dbReference type="ARBA" id="ARBA00023002"/>
    </source>
</evidence>
<gene>
    <name evidence="9" type="ORF">L596_020563</name>
</gene>
<dbReference type="InterPro" id="IPR036396">
    <property type="entry name" value="Cyt_P450_sf"/>
</dbReference>
<keyword evidence="7 8" id="KW-0349">Heme</keyword>
<evidence type="ECO:0000256" key="7">
    <source>
        <dbReference type="PIRSR" id="PIRSR602401-1"/>
    </source>
</evidence>
<evidence type="ECO:0000256" key="3">
    <source>
        <dbReference type="ARBA" id="ARBA00022723"/>
    </source>
</evidence>
<organism evidence="9 10">
    <name type="scientific">Steinernema carpocapsae</name>
    <name type="common">Entomopathogenic nematode</name>
    <dbReference type="NCBI Taxonomy" id="34508"/>
    <lineage>
        <taxon>Eukaryota</taxon>
        <taxon>Metazoa</taxon>
        <taxon>Ecdysozoa</taxon>
        <taxon>Nematoda</taxon>
        <taxon>Chromadorea</taxon>
        <taxon>Rhabditida</taxon>
        <taxon>Tylenchina</taxon>
        <taxon>Panagrolaimomorpha</taxon>
        <taxon>Strongyloidoidea</taxon>
        <taxon>Steinernematidae</taxon>
        <taxon>Steinernema</taxon>
    </lineage>
</organism>
<dbReference type="PROSITE" id="PS00086">
    <property type="entry name" value="CYTOCHROME_P450"/>
    <property type="match status" value="1"/>
</dbReference>
<comment type="caution">
    <text evidence="9">The sequence shown here is derived from an EMBL/GenBank/DDBJ whole genome shotgun (WGS) entry which is preliminary data.</text>
</comment>
<evidence type="ECO:0000256" key="8">
    <source>
        <dbReference type="RuleBase" id="RU000461"/>
    </source>
</evidence>
<dbReference type="InterPro" id="IPR002401">
    <property type="entry name" value="Cyt_P450_E_grp-I"/>
</dbReference>
<dbReference type="InterPro" id="IPR050182">
    <property type="entry name" value="Cytochrome_P450_fam2"/>
</dbReference>
<protein>
    <recommendedName>
        <fullName evidence="11">Cytochrome P450</fullName>
    </recommendedName>
</protein>
<evidence type="ECO:0000256" key="5">
    <source>
        <dbReference type="ARBA" id="ARBA00023004"/>
    </source>
</evidence>
<dbReference type="GO" id="GO:0006082">
    <property type="term" value="P:organic acid metabolic process"/>
    <property type="evidence" value="ECO:0007669"/>
    <property type="project" value="TreeGrafter"/>
</dbReference>
<proteinExistence type="inferred from homology"/>
<evidence type="ECO:0000313" key="9">
    <source>
        <dbReference type="EMBL" id="TKR73228.1"/>
    </source>
</evidence>
<dbReference type="PANTHER" id="PTHR24300:SF375">
    <property type="entry name" value="CYTOCHROME P450 FAMILY"/>
    <property type="match status" value="1"/>
</dbReference>
<keyword evidence="5 7" id="KW-0408">Iron</keyword>
<dbReference type="GO" id="GO:0005506">
    <property type="term" value="F:iron ion binding"/>
    <property type="evidence" value="ECO:0007669"/>
    <property type="project" value="InterPro"/>
</dbReference>
<dbReference type="GO" id="GO:0005737">
    <property type="term" value="C:cytoplasm"/>
    <property type="evidence" value="ECO:0007669"/>
    <property type="project" value="TreeGrafter"/>
</dbReference>
<dbReference type="PRINTS" id="PR00463">
    <property type="entry name" value="EP450I"/>
</dbReference>
<sequence length="508" mass="59400">MVSVYVVVALVLFVLNWIRSSKRRDLPPGPTPLPILGNAHQLFWAFLNGKSQVEVFIEWKKKYGNVYTMYIGPYHCVIMADYKTTVNAFLKNGEDHAGRNFMMAFNGVRKNLGISFASGPGWLEQRRFSLRTLRNFGFGRNIMQERILEEFDYRCEKLDQQFEAIQGKHINMDPRGFTDLLVASIINRILVGYRYDEDHFDEVKKMKYGLDRQFDNLTIWDLGWLTEYTYKWPGFKQRWDVSSVHQEVMLEHMREAVETRRAEIKSGQHHLDYENGGDDYLDAYLIMYQKKKEKHEFLGWFSDENLACNLMDLWMAGNMTTMEALQWFLIFTLNDLPIQEKLREEAYGISNGNRQVELADRPNMPYTNAVVTEVLRCANILNFNLIHETTCKTMVGNYMVPKKVNVTAQLSVILNDESDFPNPGKFDPERYIKDKELIKHVIAFGIGKRSCVGESLARAELFLIIANFIQRYKYAPSESFGPPTKNELSTMLFMRRSRRFQMKLEKIL</sequence>
<keyword evidence="4 8" id="KW-0560">Oxidoreductase</keyword>
<dbReference type="PANTHER" id="PTHR24300">
    <property type="entry name" value="CYTOCHROME P450 508A4-RELATED"/>
    <property type="match status" value="1"/>
</dbReference>
<feature type="binding site" description="axial binding residue" evidence="7">
    <location>
        <position position="451"/>
    </location>
    <ligand>
        <name>heme</name>
        <dbReference type="ChEBI" id="CHEBI:30413"/>
    </ligand>
    <ligandPart>
        <name>Fe</name>
        <dbReference type="ChEBI" id="CHEBI:18248"/>
    </ligandPart>
</feature>
<dbReference type="OrthoDB" id="2789670at2759"/>